<dbReference type="AlphaFoldDB" id="A0A1I8PGS1"/>
<accession>A0A1I8PGS1</accession>
<dbReference type="STRING" id="35570.A0A1I8PGS1"/>
<keyword evidence="4 5" id="KW-0732">Signal</keyword>
<organism evidence="7 8">
    <name type="scientific">Stomoxys calcitrans</name>
    <name type="common">Stable fly</name>
    <name type="synonym">Conops calcitrans</name>
    <dbReference type="NCBI Taxonomy" id="35570"/>
    <lineage>
        <taxon>Eukaryota</taxon>
        <taxon>Metazoa</taxon>
        <taxon>Ecdysozoa</taxon>
        <taxon>Arthropoda</taxon>
        <taxon>Hexapoda</taxon>
        <taxon>Insecta</taxon>
        <taxon>Pterygota</taxon>
        <taxon>Neoptera</taxon>
        <taxon>Endopterygota</taxon>
        <taxon>Diptera</taxon>
        <taxon>Brachycera</taxon>
        <taxon>Muscomorpha</taxon>
        <taxon>Muscoidea</taxon>
        <taxon>Muscidae</taxon>
        <taxon>Stomoxys</taxon>
    </lineage>
</organism>
<evidence type="ECO:0000256" key="3">
    <source>
        <dbReference type="ARBA" id="ARBA00022525"/>
    </source>
</evidence>
<evidence type="ECO:0000256" key="5">
    <source>
        <dbReference type="SAM" id="SignalP"/>
    </source>
</evidence>
<evidence type="ECO:0000256" key="4">
    <source>
        <dbReference type="ARBA" id="ARBA00022729"/>
    </source>
</evidence>
<dbReference type="InterPro" id="IPR034763">
    <property type="entry name" value="P14a_insect"/>
</dbReference>
<dbReference type="PANTHER" id="PTHR10334">
    <property type="entry name" value="CYSTEINE-RICH SECRETORY PROTEIN-RELATED"/>
    <property type="match status" value="1"/>
</dbReference>
<dbReference type="InterPro" id="IPR002413">
    <property type="entry name" value="V5_allergen-like"/>
</dbReference>
<dbReference type="EnsemblMetazoa" id="SCAU007941-RA">
    <property type="protein sequence ID" value="SCAU007941-PA"/>
    <property type="gene ID" value="SCAU007941"/>
</dbReference>
<dbReference type="InterPro" id="IPR014044">
    <property type="entry name" value="CAP_dom"/>
</dbReference>
<evidence type="ECO:0000313" key="8">
    <source>
        <dbReference type="Proteomes" id="UP000095300"/>
    </source>
</evidence>
<gene>
    <name evidence="7" type="primary">106085693</name>
</gene>
<evidence type="ECO:0000256" key="2">
    <source>
        <dbReference type="ARBA" id="ARBA00009923"/>
    </source>
</evidence>
<dbReference type="GO" id="GO:0005576">
    <property type="term" value="C:extracellular region"/>
    <property type="evidence" value="ECO:0007669"/>
    <property type="project" value="UniProtKB-SubCell"/>
</dbReference>
<dbReference type="Pfam" id="PF00188">
    <property type="entry name" value="CAP"/>
    <property type="match status" value="1"/>
</dbReference>
<dbReference type="PRINTS" id="PR00838">
    <property type="entry name" value="V5ALLERGEN"/>
</dbReference>
<dbReference type="SMART" id="SM00198">
    <property type="entry name" value="SCP"/>
    <property type="match status" value="1"/>
</dbReference>
<sequence>MKRFLSFLSIICIIGLAKSTDYCNPNLCKKGAHIACGHSGKFHSSCPANAVLFNITQSFKDFLIKYHNEKRNYIAGGNDAHHDAACQMGTVQWDDELAYLAHFNILQCKMEHDACHNTAKYRSSGQNLAIRWYNGAPDIKRTFQKGVDSWFNEVQYSNMDFINSYRRNNEHAIGHFTAMMVQNNVRIGCAAATYGAKDPKGLQYFLLACNYDNTNWNGNPIYASCSKPAAACTTGTNPDYPNLCSLKEFYDFNAKNPKIKA</sequence>
<name>A0A1I8PGS1_STOCA</name>
<reference evidence="7" key="1">
    <citation type="submission" date="2020-05" db="UniProtKB">
        <authorList>
            <consortium name="EnsemblMetazoa"/>
        </authorList>
    </citation>
    <scope>IDENTIFICATION</scope>
    <source>
        <strain evidence="7">USDA</strain>
    </source>
</reference>
<dbReference type="InterPro" id="IPR001283">
    <property type="entry name" value="CRISP-related"/>
</dbReference>
<dbReference type="PIRSF" id="PIRSF038921">
    <property type="entry name" value="P14a"/>
    <property type="match status" value="1"/>
</dbReference>
<dbReference type="VEuPathDB" id="VectorBase:SCAU007941"/>
<dbReference type="InterPro" id="IPR035940">
    <property type="entry name" value="CAP_sf"/>
</dbReference>
<comment type="similarity">
    <text evidence="2">Belongs to the CRISP family.</text>
</comment>
<evidence type="ECO:0000313" key="7">
    <source>
        <dbReference type="EnsemblMetazoa" id="SCAU007941-PA"/>
    </source>
</evidence>
<dbReference type="Gene3D" id="3.40.33.10">
    <property type="entry name" value="CAP"/>
    <property type="match status" value="1"/>
</dbReference>
<dbReference type="Proteomes" id="UP000095300">
    <property type="component" value="Unassembled WGS sequence"/>
</dbReference>
<dbReference type="OrthoDB" id="414826at2759"/>
<keyword evidence="3" id="KW-0964">Secreted</keyword>
<proteinExistence type="inferred from homology"/>
<feature type="signal peptide" evidence="5">
    <location>
        <begin position="1"/>
        <end position="19"/>
    </location>
</feature>
<dbReference type="SUPFAM" id="SSF55797">
    <property type="entry name" value="PR-1-like"/>
    <property type="match status" value="1"/>
</dbReference>
<protein>
    <recommendedName>
        <fullName evidence="6">SCP domain-containing protein</fullName>
    </recommendedName>
</protein>
<dbReference type="KEGG" id="scac:106085693"/>
<evidence type="ECO:0000256" key="1">
    <source>
        <dbReference type="ARBA" id="ARBA00004613"/>
    </source>
</evidence>
<keyword evidence="8" id="KW-1185">Reference proteome</keyword>
<dbReference type="CDD" id="cd05380">
    <property type="entry name" value="CAP_euk"/>
    <property type="match status" value="1"/>
</dbReference>
<feature type="domain" description="SCP" evidence="6">
    <location>
        <begin position="57"/>
        <end position="218"/>
    </location>
</feature>
<feature type="chain" id="PRO_5009326634" description="SCP domain-containing protein" evidence="5">
    <location>
        <begin position="20"/>
        <end position="261"/>
    </location>
</feature>
<evidence type="ECO:0000259" key="6">
    <source>
        <dbReference type="SMART" id="SM00198"/>
    </source>
</evidence>
<comment type="subcellular location">
    <subcellularLocation>
        <location evidence="1">Secreted</location>
    </subcellularLocation>
</comment>